<proteinExistence type="predicted"/>
<gene>
    <name evidence="3" type="ORF">UFOPK4098_00297</name>
    <name evidence="4" type="ORF">UFOPK4347_00163</name>
</gene>
<evidence type="ECO:0000313" key="3">
    <source>
        <dbReference type="EMBL" id="CAB5011172.1"/>
    </source>
</evidence>
<evidence type="ECO:0000259" key="2">
    <source>
        <dbReference type="SMART" id="SM00909"/>
    </source>
</evidence>
<name>A0A6J7Q9T4_9ZZZZ</name>
<accession>A0A6J7Q9T4</accession>
<dbReference type="AlphaFoldDB" id="A0A6J7Q9T4"/>
<feature type="domain" description="GerMN" evidence="2">
    <location>
        <begin position="89"/>
        <end position="178"/>
    </location>
</feature>
<evidence type="ECO:0000256" key="1">
    <source>
        <dbReference type="SAM" id="MobiDB-lite"/>
    </source>
</evidence>
<feature type="compositionally biased region" description="Low complexity" evidence="1">
    <location>
        <begin position="43"/>
        <end position="56"/>
    </location>
</feature>
<dbReference type="PROSITE" id="PS51257">
    <property type="entry name" value="PROKAR_LIPOPROTEIN"/>
    <property type="match status" value="1"/>
</dbReference>
<feature type="region of interest" description="Disordered" evidence="1">
    <location>
        <begin position="40"/>
        <end position="60"/>
    </location>
</feature>
<dbReference type="InterPro" id="IPR019606">
    <property type="entry name" value="GerMN"/>
</dbReference>
<organism evidence="3">
    <name type="scientific">freshwater metagenome</name>
    <dbReference type="NCBI Taxonomy" id="449393"/>
    <lineage>
        <taxon>unclassified sequences</taxon>
        <taxon>metagenomes</taxon>
        <taxon>ecological metagenomes</taxon>
    </lineage>
</organism>
<sequence>MTKRHFRLFVVVALGTALVSACGPSPDRSARIVTDVPFGLDQTTTTSTTTPSPTTTNPEDELRNQISLFYVSTNRLIGTQQNVKQDSTAQDAIDALLSIRPESLENSYSRSAIPKNLSLTVEVTRGLAVVDANNSLLEIATTLEQRLAIGQIVLTLTSLPGIGQVLFTVDGIPQSVPRGAGDTAKANQPVAFDDYASLLLSSAPSSPLFIAPQNEGLVP</sequence>
<dbReference type="EMBL" id="CAFBPN010000007">
    <property type="protein sequence ID" value="CAB5011172.1"/>
    <property type="molecule type" value="Genomic_DNA"/>
</dbReference>
<dbReference type="SMART" id="SM00909">
    <property type="entry name" value="Germane"/>
    <property type="match status" value="1"/>
</dbReference>
<evidence type="ECO:0000313" key="4">
    <source>
        <dbReference type="EMBL" id="CAB5059036.1"/>
    </source>
</evidence>
<protein>
    <submittedName>
        <fullName evidence="3">Unannotated protein</fullName>
    </submittedName>
</protein>
<reference evidence="3" key="1">
    <citation type="submission" date="2020-05" db="EMBL/GenBank/DDBJ databases">
        <authorList>
            <person name="Chiriac C."/>
            <person name="Salcher M."/>
            <person name="Ghai R."/>
            <person name="Kavagutti S V."/>
        </authorList>
    </citation>
    <scope>NUCLEOTIDE SEQUENCE</scope>
</reference>
<dbReference type="EMBL" id="CAFBQU010000002">
    <property type="protein sequence ID" value="CAB5059036.1"/>
    <property type="molecule type" value="Genomic_DNA"/>
</dbReference>
<dbReference type="Pfam" id="PF10646">
    <property type="entry name" value="Germane"/>
    <property type="match status" value="1"/>
</dbReference>